<feature type="compositionally biased region" description="Acidic residues" evidence="1">
    <location>
        <begin position="181"/>
        <end position="194"/>
    </location>
</feature>
<proteinExistence type="predicted"/>
<keyword evidence="3" id="KW-1185">Reference proteome</keyword>
<dbReference type="GeneID" id="8200473"/>
<dbReference type="OMA" id="HYEEWSK"/>
<dbReference type="HOGENOM" id="CLU_1300111_0_0_1"/>
<organism evidence="2 3">
    <name type="scientific">Komagataella phaffii (strain GS115 / ATCC 20864)</name>
    <name type="common">Yeast</name>
    <name type="synonym">Pichia pastoris</name>
    <dbReference type="NCBI Taxonomy" id="644223"/>
    <lineage>
        <taxon>Eukaryota</taxon>
        <taxon>Fungi</taxon>
        <taxon>Dikarya</taxon>
        <taxon>Ascomycota</taxon>
        <taxon>Saccharomycotina</taxon>
        <taxon>Pichiomycetes</taxon>
        <taxon>Pichiales</taxon>
        <taxon>Pichiaceae</taxon>
        <taxon>Komagataella</taxon>
    </lineage>
</organism>
<reference evidence="2 3" key="1">
    <citation type="journal article" date="2009" name="Nat. Biotechnol.">
        <title>Genome sequence of the recombinant protein production host Pichia pastoris.</title>
        <authorList>
            <person name="De Schutter K."/>
            <person name="Lin Y.C."/>
            <person name="Tiels P."/>
            <person name="Van Hecke A."/>
            <person name="Glinka S."/>
            <person name="Weber-Lehmann J."/>
            <person name="Rouze P."/>
            <person name="Van de Peer Y."/>
            <person name="Callewaert N."/>
        </authorList>
    </citation>
    <scope>NUCLEOTIDE SEQUENCE [LARGE SCALE GENOMIC DNA]</scope>
    <source>
        <strain evidence="3">GS115 / ATCC 20864</strain>
    </source>
</reference>
<protein>
    <submittedName>
        <fullName evidence="2">Uncharacterized protein</fullName>
    </submittedName>
</protein>
<feature type="region of interest" description="Disordered" evidence="1">
    <location>
        <begin position="172"/>
        <end position="200"/>
    </location>
</feature>
<gene>
    <name evidence="2" type="ordered locus">PAS_chr3_1220</name>
</gene>
<evidence type="ECO:0000313" key="2">
    <source>
        <dbReference type="EMBL" id="CAY70833.1"/>
    </source>
</evidence>
<evidence type="ECO:0000256" key="1">
    <source>
        <dbReference type="SAM" id="MobiDB-lite"/>
    </source>
</evidence>
<dbReference type="RefSeq" id="XP_002493012.1">
    <property type="nucleotide sequence ID" value="XM_002492967.1"/>
</dbReference>
<dbReference type="OrthoDB" id="3996108at2759"/>
<dbReference type="Proteomes" id="UP000000314">
    <property type="component" value="Chromosome 3"/>
</dbReference>
<dbReference type="EMBL" id="FN392321">
    <property type="protein sequence ID" value="CAY70833.1"/>
    <property type="molecule type" value="Genomic_DNA"/>
</dbReference>
<dbReference type="AlphaFoldDB" id="C4R5J7"/>
<accession>C4R5J7</accession>
<dbReference type="KEGG" id="ppa:PAS_chr3_1220"/>
<evidence type="ECO:0000313" key="3">
    <source>
        <dbReference type="Proteomes" id="UP000000314"/>
    </source>
</evidence>
<sequence length="212" mass="24535">MAPHPSSILFGVQEGYQLTAVSLKSNIATKYVLNNELISGLLHLTQESFNGDTNVDFTKINPSLATDPQHYEEWSKILQKQVDALEKEQDLPDSTYQELESLDNDIANLEREYLTRYKLDSKLEEDKDKQPIRELVALNDQILTRFQTKYHKYVYEVTGDLNTVPHVTVVTDKGEVQESTQPEEDEDKDVEDTTPQEYPSNTYYRIQKRLVF</sequence>
<name>C4R5J7_KOMPG</name>
<dbReference type="InParanoid" id="C4R5J7"/>